<dbReference type="AlphaFoldDB" id="C7J5Q9"/>
<proteinExistence type="predicted"/>
<dbReference type="Proteomes" id="UP000000763">
    <property type="component" value="Chromosome 8"/>
</dbReference>
<accession>C7J5Q9</accession>
<organism evidence="1 2">
    <name type="scientific">Oryza sativa subsp. japonica</name>
    <name type="common">Rice</name>
    <dbReference type="NCBI Taxonomy" id="39947"/>
    <lineage>
        <taxon>Eukaryota</taxon>
        <taxon>Viridiplantae</taxon>
        <taxon>Streptophyta</taxon>
        <taxon>Embryophyta</taxon>
        <taxon>Tracheophyta</taxon>
        <taxon>Spermatophyta</taxon>
        <taxon>Magnoliopsida</taxon>
        <taxon>Liliopsida</taxon>
        <taxon>Poales</taxon>
        <taxon>Poaceae</taxon>
        <taxon>BOP clade</taxon>
        <taxon>Oryzoideae</taxon>
        <taxon>Oryzeae</taxon>
        <taxon>Oryzinae</taxon>
        <taxon>Oryza</taxon>
        <taxon>Oryza sativa</taxon>
    </lineage>
</organism>
<name>C7J5Q9_ORYSJ</name>
<gene>
    <name evidence="1" type="ordered locus">Os08g0356366</name>
</gene>
<reference evidence="2" key="2">
    <citation type="journal article" date="2008" name="Nucleic Acids Res.">
        <title>The rice annotation project database (RAP-DB): 2008 update.</title>
        <authorList>
            <consortium name="The rice annotation project (RAP)"/>
        </authorList>
    </citation>
    <scope>GENOME REANNOTATION</scope>
    <source>
        <strain evidence="2">cv. Nipponbare</strain>
    </source>
</reference>
<evidence type="ECO:0000313" key="1">
    <source>
        <dbReference type="EMBL" id="BAH94263.1"/>
    </source>
</evidence>
<feature type="non-terminal residue" evidence="1">
    <location>
        <position position="1"/>
    </location>
</feature>
<evidence type="ECO:0000313" key="2">
    <source>
        <dbReference type="Proteomes" id="UP000000763"/>
    </source>
</evidence>
<sequence length="45" mass="5251">ALSCCLIPQGWLPGESLVLAPLSPDGRRRWFFHRFSSWRHRFGIP</sequence>
<reference evidence="1 2" key="1">
    <citation type="journal article" date="2005" name="Nature">
        <title>The map-based sequence of the rice genome.</title>
        <authorList>
            <consortium name="International rice genome sequencing project (IRGSP)"/>
            <person name="Matsumoto T."/>
            <person name="Wu J."/>
            <person name="Kanamori H."/>
            <person name="Katayose Y."/>
            <person name="Fujisawa M."/>
            <person name="Namiki N."/>
            <person name="Mizuno H."/>
            <person name="Yamamoto K."/>
            <person name="Antonio B.A."/>
            <person name="Baba T."/>
            <person name="Sakata K."/>
            <person name="Nagamura Y."/>
            <person name="Aoki H."/>
            <person name="Arikawa K."/>
            <person name="Arita K."/>
            <person name="Bito T."/>
            <person name="Chiden Y."/>
            <person name="Fujitsuka N."/>
            <person name="Fukunaka R."/>
            <person name="Hamada M."/>
            <person name="Harada C."/>
            <person name="Hayashi A."/>
            <person name="Hijishita S."/>
            <person name="Honda M."/>
            <person name="Hosokawa S."/>
            <person name="Ichikawa Y."/>
            <person name="Idonuma A."/>
            <person name="Iijima M."/>
            <person name="Ikeda M."/>
            <person name="Ikeno M."/>
            <person name="Ito K."/>
            <person name="Ito S."/>
            <person name="Ito T."/>
            <person name="Ito Y."/>
            <person name="Ito Y."/>
            <person name="Iwabuchi A."/>
            <person name="Kamiya K."/>
            <person name="Karasawa W."/>
            <person name="Kurita K."/>
            <person name="Katagiri S."/>
            <person name="Kikuta A."/>
            <person name="Kobayashi H."/>
            <person name="Kobayashi N."/>
            <person name="Machita K."/>
            <person name="Maehara T."/>
            <person name="Masukawa M."/>
            <person name="Mizubayashi T."/>
            <person name="Mukai Y."/>
            <person name="Nagasaki H."/>
            <person name="Nagata Y."/>
            <person name="Naito S."/>
            <person name="Nakashima M."/>
            <person name="Nakama Y."/>
            <person name="Nakamichi Y."/>
            <person name="Nakamura M."/>
            <person name="Meguro A."/>
            <person name="Negishi M."/>
            <person name="Ohta I."/>
            <person name="Ohta T."/>
            <person name="Okamoto M."/>
            <person name="Ono N."/>
            <person name="Saji S."/>
            <person name="Sakaguchi M."/>
            <person name="Sakai K."/>
            <person name="Shibata M."/>
            <person name="Shimokawa T."/>
            <person name="Song J."/>
            <person name="Takazaki Y."/>
            <person name="Terasawa K."/>
            <person name="Tsugane M."/>
            <person name="Tsuji K."/>
            <person name="Ueda S."/>
            <person name="Waki K."/>
            <person name="Yamagata H."/>
            <person name="Yamamoto M."/>
            <person name="Yamamoto S."/>
            <person name="Yamane H."/>
            <person name="Yoshiki S."/>
            <person name="Yoshihara R."/>
            <person name="Yukawa K."/>
            <person name="Zhong H."/>
            <person name="Yano M."/>
            <person name="Yuan Q."/>
            <person name="Ouyang S."/>
            <person name="Liu J."/>
            <person name="Jones K.M."/>
            <person name="Gansberger K."/>
            <person name="Moffat K."/>
            <person name="Hill J."/>
            <person name="Bera J."/>
            <person name="Fadrosh D."/>
            <person name="Jin S."/>
            <person name="Johri S."/>
            <person name="Kim M."/>
            <person name="Overton L."/>
            <person name="Reardon M."/>
            <person name="Tsitrin T."/>
            <person name="Vuong H."/>
            <person name="Weaver B."/>
            <person name="Ciecko A."/>
            <person name="Tallon L."/>
            <person name="Jackson J."/>
            <person name="Pai G."/>
            <person name="Aken S.V."/>
            <person name="Utterback T."/>
            <person name="Reidmuller S."/>
            <person name="Feldblyum T."/>
            <person name="Hsiao J."/>
            <person name="Zismann V."/>
            <person name="Iobst S."/>
            <person name="de Vazeille A.R."/>
            <person name="Buell C.R."/>
            <person name="Ying K."/>
            <person name="Li Y."/>
            <person name="Lu T."/>
            <person name="Huang Y."/>
            <person name="Zhao Q."/>
            <person name="Feng Q."/>
            <person name="Zhang L."/>
            <person name="Zhu J."/>
            <person name="Weng Q."/>
            <person name="Mu J."/>
            <person name="Lu Y."/>
            <person name="Fan D."/>
            <person name="Liu Y."/>
            <person name="Guan J."/>
            <person name="Zhang Y."/>
            <person name="Yu S."/>
            <person name="Liu X."/>
            <person name="Zhang Y."/>
            <person name="Hong G."/>
            <person name="Han B."/>
            <person name="Choisne N."/>
            <person name="Demange N."/>
            <person name="Orjeda G."/>
            <person name="Samain S."/>
            <person name="Cattolico L."/>
            <person name="Pelletier E."/>
            <person name="Couloux A."/>
            <person name="Segurens B."/>
            <person name="Wincker P."/>
            <person name="D'Hont A."/>
            <person name="Scarpelli C."/>
            <person name="Weissenbach J."/>
            <person name="Salanoubat M."/>
            <person name="Quetier F."/>
            <person name="Yu Y."/>
            <person name="Kim H.R."/>
            <person name="Rambo T."/>
            <person name="Currie J."/>
            <person name="Collura K."/>
            <person name="Luo M."/>
            <person name="Yang T."/>
            <person name="Ammiraju J.S.S."/>
            <person name="Engler F."/>
            <person name="Soderlund C."/>
            <person name="Wing R.A."/>
            <person name="Palmer L.E."/>
            <person name="de la Bastide M."/>
            <person name="Spiegel L."/>
            <person name="Nascimento L."/>
            <person name="Zutavern T."/>
            <person name="O'Shaughnessy A."/>
            <person name="Dike S."/>
            <person name="Dedhia N."/>
            <person name="Preston R."/>
            <person name="Balija V."/>
            <person name="McCombie W.R."/>
            <person name="Chow T."/>
            <person name="Chen H."/>
            <person name="Chung M."/>
            <person name="Chen C."/>
            <person name="Shaw J."/>
            <person name="Wu H."/>
            <person name="Hsiao K."/>
            <person name="Chao Y."/>
            <person name="Chu M."/>
            <person name="Cheng C."/>
            <person name="Hour A."/>
            <person name="Lee P."/>
            <person name="Lin S."/>
            <person name="Lin Y."/>
            <person name="Liou J."/>
            <person name="Liu S."/>
            <person name="Hsing Y."/>
            <person name="Raghuvanshi S."/>
            <person name="Mohanty A."/>
            <person name="Bharti A.K."/>
            <person name="Gaur A."/>
            <person name="Gupta V."/>
            <person name="Kumar D."/>
            <person name="Ravi V."/>
            <person name="Vij S."/>
            <person name="Kapur A."/>
            <person name="Khurana P."/>
            <person name="Khurana P."/>
            <person name="Khurana J.P."/>
            <person name="Tyagi A.K."/>
            <person name="Gaikwad K."/>
            <person name="Singh A."/>
            <person name="Dalal V."/>
            <person name="Srivastava S."/>
            <person name="Dixit A."/>
            <person name="Pal A.K."/>
            <person name="Ghazi I.A."/>
            <person name="Yadav M."/>
            <person name="Pandit A."/>
            <person name="Bhargava A."/>
            <person name="Sureshbabu K."/>
            <person name="Batra K."/>
            <person name="Sharma T.R."/>
            <person name="Mohapatra T."/>
            <person name="Singh N.K."/>
            <person name="Messing J."/>
            <person name="Nelson A.B."/>
            <person name="Fuks G."/>
            <person name="Kavchok S."/>
            <person name="Keizer G."/>
            <person name="Linton E."/>
            <person name="Llaca V."/>
            <person name="Song R."/>
            <person name="Tanyolac B."/>
            <person name="Young S."/>
            <person name="Ho-Il K."/>
            <person name="Hahn J.H."/>
            <person name="Sangsakoo G."/>
            <person name="Vanavichit A."/>
            <person name="de Mattos Luiz.A.T."/>
            <person name="Zimmer P.D."/>
            <person name="Malone G."/>
            <person name="Dellagostin O."/>
            <person name="de Oliveira A.C."/>
            <person name="Bevan M."/>
            <person name="Bancroft I."/>
            <person name="Minx P."/>
            <person name="Cordum H."/>
            <person name="Wilson R."/>
            <person name="Cheng Z."/>
            <person name="Jin W."/>
            <person name="Jiang J."/>
            <person name="Leong S.A."/>
            <person name="Iwama H."/>
            <person name="Gojobori T."/>
            <person name="Itoh T."/>
            <person name="Niimura Y."/>
            <person name="Fujii Y."/>
            <person name="Habara T."/>
            <person name="Sakai H."/>
            <person name="Sato Y."/>
            <person name="Wilson G."/>
            <person name="Kumar K."/>
            <person name="McCouch S."/>
            <person name="Juretic N."/>
            <person name="Hoen D."/>
            <person name="Wright S."/>
            <person name="Bruskiewich R."/>
            <person name="Bureau T."/>
            <person name="Miyao A."/>
            <person name="Hirochika H."/>
            <person name="Nishikawa T."/>
            <person name="Kadowaki K."/>
            <person name="Sugiura M."/>
            <person name="Burr B."/>
            <person name="Sasaki T."/>
        </authorList>
    </citation>
    <scope>NUCLEOTIDE SEQUENCE [LARGE SCALE GENOMIC DNA]</scope>
    <source>
        <strain evidence="2">cv. Nipponbare</strain>
    </source>
</reference>
<dbReference type="EMBL" id="AP008214">
    <property type="protein sequence ID" value="BAH94263.1"/>
    <property type="molecule type" value="Genomic_DNA"/>
</dbReference>
<protein>
    <submittedName>
        <fullName evidence="1">Os08g0356366 protein</fullName>
    </submittedName>
</protein>
<dbReference type="KEGG" id="dosa:Os08g0356366"/>